<evidence type="ECO:0000313" key="5">
    <source>
        <dbReference type="Proteomes" id="UP000195570"/>
    </source>
</evidence>
<name>A0A1G4IEF6_TRYEQ</name>
<comment type="caution">
    <text evidence="4">The sequence shown here is derived from an EMBL/GenBank/DDBJ whole genome shotgun (WGS) entry which is preliminary data.</text>
</comment>
<keyword evidence="1" id="KW-0505">Motor protein</keyword>
<dbReference type="GO" id="GO:0005871">
    <property type="term" value="C:kinesin complex"/>
    <property type="evidence" value="ECO:0007669"/>
    <property type="project" value="TreeGrafter"/>
</dbReference>
<feature type="region of interest" description="Disordered" evidence="2">
    <location>
        <begin position="855"/>
        <end position="901"/>
    </location>
</feature>
<dbReference type="InterPro" id="IPR001752">
    <property type="entry name" value="Kinesin_motor_dom"/>
</dbReference>
<evidence type="ECO:0000313" key="4">
    <source>
        <dbReference type="EMBL" id="SCU70607.1"/>
    </source>
</evidence>
<dbReference type="EMBL" id="CZPT02001500">
    <property type="protein sequence ID" value="SCU70607.1"/>
    <property type="molecule type" value="Genomic_DNA"/>
</dbReference>
<dbReference type="GO" id="GO:0005524">
    <property type="term" value="F:ATP binding"/>
    <property type="evidence" value="ECO:0007669"/>
    <property type="project" value="UniProtKB-UniRule"/>
</dbReference>
<dbReference type="Proteomes" id="UP000195570">
    <property type="component" value="Unassembled WGS sequence"/>
</dbReference>
<dbReference type="PROSITE" id="PS50067">
    <property type="entry name" value="KINESIN_MOTOR_2"/>
    <property type="match status" value="1"/>
</dbReference>
<feature type="compositionally biased region" description="Basic and acidic residues" evidence="2">
    <location>
        <begin position="1"/>
        <end position="14"/>
    </location>
</feature>
<dbReference type="AlphaFoldDB" id="A0A1G4IEF6"/>
<feature type="compositionally biased region" description="Polar residues" evidence="2">
    <location>
        <begin position="878"/>
        <end position="901"/>
    </location>
</feature>
<dbReference type="SUPFAM" id="SSF52540">
    <property type="entry name" value="P-loop containing nucleoside triphosphate hydrolases"/>
    <property type="match status" value="1"/>
</dbReference>
<feature type="binding site" evidence="1">
    <location>
        <begin position="193"/>
        <end position="200"/>
    </location>
    <ligand>
        <name>ATP</name>
        <dbReference type="ChEBI" id="CHEBI:30616"/>
    </ligand>
</feature>
<evidence type="ECO:0000259" key="3">
    <source>
        <dbReference type="PROSITE" id="PS50067"/>
    </source>
</evidence>
<dbReference type="PANTHER" id="PTHR24115:SF995">
    <property type="entry name" value="PUTATIVE-RELATED"/>
    <property type="match status" value="1"/>
</dbReference>
<dbReference type="RefSeq" id="XP_067081386.1">
    <property type="nucleotide sequence ID" value="XM_067225285.1"/>
</dbReference>
<feature type="region of interest" description="Disordered" evidence="2">
    <location>
        <begin position="656"/>
        <end position="686"/>
    </location>
</feature>
<dbReference type="GeneID" id="92376121"/>
<evidence type="ECO:0000256" key="2">
    <source>
        <dbReference type="SAM" id="MobiDB-lite"/>
    </source>
</evidence>
<protein>
    <submittedName>
        <fullName evidence="4">Kinesin, putative</fullName>
    </submittedName>
</protein>
<evidence type="ECO:0000256" key="1">
    <source>
        <dbReference type="PROSITE-ProRule" id="PRU00283"/>
    </source>
</evidence>
<organism evidence="4 5">
    <name type="scientific">Trypanosoma equiperdum</name>
    <dbReference type="NCBI Taxonomy" id="5694"/>
    <lineage>
        <taxon>Eukaryota</taxon>
        <taxon>Discoba</taxon>
        <taxon>Euglenozoa</taxon>
        <taxon>Kinetoplastea</taxon>
        <taxon>Metakinetoplastina</taxon>
        <taxon>Trypanosomatida</taxon>
        <taxon>Trypanosomatidae</taxon>
        <taxon>Trypanosoma</taxon>
    </lineage>
</organism>
<feature type="compositionally biased region" description="Low complexity" evidence="2">
    <location>
        <begin position="716"/>
        <end position="744"/>
    </location>
</feature>
<gene>
    <name evidence="4" type="ORF">TEOVI_000218100</name>
</gene>
<reference evidence="4" key="1">
    <citation type="submission" date="2016-09" db="EMBL/GenBank/DDBJ databases">
        <authorList>
            <person name="Hebert L."/>
            <person name="Moumen B."/>
        </authorList>
    </citation>
    <scope>NUCLEOTIDE SEQUENCE [LARGE SCALE GENOMIC DNA]</scope>
    <source>
        <strain evidence="4">OVI</strain>
    </source>
</reference>
<dbReference type="InterPro" id="IPR027640">
    <property type="entry name" value="Kinesin-like_fam"/>
</dbReference>
<sequence length="901" mass="95898">MFDKVTAMSERETTSHSPELGGDNNGSVVVAVRVRPLEGLSIEAGGALSMSRFTAQQRMHRRGMSAQEGDKPAVRVGVDRKTVVVLDPENLQYIRESFVFNHVFSPVLLDESLMGTDGGSVGDIARPSGDVYGGISSSGGYNSGVLGCCTKGTKLSAEDRRAELEQQEVYELLGAPLTEHFMKGHNSCLFAYGQEGSGKSYTLSGTARCVGVIPRICKDLLSRASAPCRSPPCEVQRKQEAVKNNLLPLQVSHMSFALRGAYTSAKSGGNFSSPIKNAPPTVLPPSLRNKQNASRVEVTISYMEVCNDWVRDLLKPKRDRDPKCGDADSCTYGSDAFERLKVRYYPRHGPSVEGLTTINVRTWEECWSYIQYGNMERQQLISLRKTHGHTHTIFRITSPKVDPFDECITSVECSPKIDVVELSSVGCLKNSRSPPNTAGITTYEDCRRQLREFNAVQRSLGVLSRVLQAVASGSKNAPYRENLLTHLLSDGLVGGSLTIFCATVLSDVCAHAETLTTLRYAAQTCSTICCMKPNVASVASTGCLNQKQLGTTVESLSPRFEGSTPTVRNDVRGMTTSVSLPFWSDCSGSRAGAVGAASDDGSPSKNGAKGAFCVECLPYIPGAKVERVGTDSYVPPNNCSGVTNITALNQGGCSGPGTLLRRDQQTVGLPPLTGSPGVSSSPRVSWSERLKASASFNNLGCGNTSRGGVEGWQLRSPSSVSDKPSSPSTSAFSSPRNLLRPSSLVPNSGTAVTDSPLQPHTPNRGVGRVSALASSFLILTSPSAVAPSGRIAGLTALGGAHDVISASGVTTGAFPSEVLGGSPIHSWTQHGFLGSPEFVRKKESRRNLVKVFTPEELQPSLASPESCSPKQSCPPTPILSTKNNPTLKPLATSNPVSPTVK</sequence>
<keyword evidence="1" id="KW-0067">ATP-binding</keyword>
<dbReference type="PRINTS" id="PR00380">
    <property type="entry name" value="KINESINHEAVY"/>
</dbReference>
<keyword evidence="1" id="KW-0547">Nucleotide-binding</keyword>
<dbReference type="VEuPathDB" id="TriTrypDB:TEOVI_000218100"/>
<accession>A0A1G4IEF6</accession>
<dbReference type="GO" id="GO:0016887">
    <property type="term" value="F:ATP hydrolysis activity"/>
    <property type="evidence" value="ECO:0007669"/>
    <property type="project" value="TreeGrafter"/>
</dbReference>
<dbReference type="SMART" id="SM00129">
    <property type="entry name" value="KISc"/>
    <property type="match status" value="1"/>
</dbReference>
<keyword evidence="5" id="KW-1185">Reference proteome</keyword>
<feature type="compositionally biased region" description="Low complexity" evidence="2">
    <location>
        <begin position="674"/>
        <end position="685"/>
    </location>
</feature>
<dbReference type="InterPro" id="IPR036961">
    <property type="entry name" value="Kinesin_motor_dom_sf"/>
</dbReference>
<feature type="region of interest" description="Disordered" evidence="2">
    <location>
        <begin position="1"/>
        <end position="24"/>
    </location>
</feature>
<dbReference type="Gene3D" id="3.40.850.10">
    <property type="entry name" value="Kinesin motor domain"/>
    <property type="match status" value="1"/>
</dbReference>
<dbReference type="GO" id="GO:0008017">
    <property type="term" value="F:microtubule binding"/>
    <property type="evidence" value="ECO:0007669"/>
    <property type="project" value="InterPro"/>
</dbReference>
<feature type="compositionally biased region" description="Polar residues" evidence="2">
    <location>
        <begin position="860"/>
        <end position="871"/>
    </location>
</feature>
<comment type="similarity">
    <text evidence="1">Belongs to the TRAFAC class myosin-kinesin ATPase superfamily. Kinesin family.</text>
</comment>
<dbReference type="InterPro" id="IPR027417">
    <property type="entry name" value="P-loop_NTPase"/>
</dbReference>
<feature type="domain" description="Kinesin motor" evidence="3">
    <location>
        <begin position="27"/>
        <end position="527"/>
    </location>
</feature>
<dbReference type="PANTHER" id="PTHR24115">
    <property type="entry name" value="KINESIN-RELATED"/>
    <property type="match status" value="1"/>
</dbReference>
<dbReference type="GO" id="GO:0003777">
    <property type="term" value="F:microtubule motor activity"/>
    <property type="evidence" value="ECO:0007669"/>
    <property type="project" value="InterPro"/>
</dbReference>
<proteinExistence type="inferred from homology"/>
<dbReference type="Pfam" id="PF00225">
    <property type="entry name" value="Kinesin"/>
    <property type="match status" value="1"/>
</dbReference>
<feature type="region of interest" description="Disordered" evidence="2">
    <location>
        <begin position="707"/>
        <end position="766"/>
    </location>
</feature>
<dbReference type="GO" id="GO:0005874">
    <property type="term" value="C:microtubule"/>
    <property type="evidence" value="ECO:0007669"/>
    <property type="project" value="TreeGrafter"/>
</dbReference>
<dbReference type="GO" id="GO:0007018">
    <property type="term" value="P:microtubule-based movement"/>
    <property type="evidence" value="ECO:0007669"/>
    <property type="project" value="InterPro"/>
</dbReference>
<feature type="compositionally biased region" description="Polar residues" evidence="2">
    <location>
        <begin position="745"/>
        <end position="761"/>
    </location>
</feature>